<dbReference type="InterPro" id="IPR020904">
    <property type="entry name" value="Sc_DH/Rdtase_CS"/>
</dbReference>
<dbReference type="InterPro" id="IPR057326">
    <property type="entry name" value="KR_dom"/>
</dbReference>
<feature type="domain" description="Ketoreductase" evidence="4">
    <location>
        <begin position="7"/>
        <end position="180"/>
    </location>
</feature>
<dbReference type="SUPFAM" id="SSF51735">
    <property type="entry name" value="NAD(P)-binding Rossmann-fold domains"/>
    <property type="match status" value="1"/>
</dbReference>
<evidence type="ECO:0000256" key="3">
    <source>
        <dbReference type="ARBA" id="ARBA00023027"/>
    </source>
</evidence>
<dbReference type="PANTHER" id="PTHR24321">
    <property type="entry name" value="DEHYDROGENASES, SHORT CHAIN"/>
    <property type="match status" value="1"/>
</dbReference>
<evidence type="ECO:0000256" key="1">
    <source>
        <dbReference type="ARBA" id="ARBA00006484"/>
    </source>
</evidence>
<keyword evidence="3" id="KW-0520">NAD</keyword>
<sequence>MARLAGKVAVITGGAGGIGRAAAKLFAEEGAHVVLVDLNESALKGVVQDIGDENVSYVAGDTTDPVQVQQFVKATVERHGGIDVFIANAGIEGEVNSIIDTPVDMFDKVISVNVKGVWLGLKYVMPVMRERGGGSIVITSSTAGVRGSAGMAPYSASKHAVIGLMRTAAMEGSSMGIRVNTVNPAPIQTRMMRSIEKQRVSEGKQGFSTVEEAQKAVAAGNPLRRYGEPEEVGKLMMFLASDESSFCNGGVYMVDGGTTAGQNSFGR</sequence>
<dbReference type="PROSITE" id="PS00061">
    <property type="entry name" value="ADH_SHORT"/>
    <property type="match status" value="1"/>
</dbReference>
<dbReference type="AlphaFoldDB" id="A0A381NF51"/>
<dbReference type="Gene3D" id="3.40.50.720">
    <property type="entry name" value="NAD(P)-binding Rossmann-like Domain"/>
    <property type="match status" value="1"/>
</dbReference>
<reference evidence="5" key="1">
    <citation type="submission" date="2018-05" db="EMBL/GenBank/DDBJ databases">
        <authorList>
            <person name="Lanie J.A."/>
            <person name="Ng W.-L."/>
            <person name="Kazmierczak K.M."/>
            <person name="Andrzejewski T.M."/>
            <person name="Davidsen T.M."/>
            <person name="Wayne K.J."/>
            <person name="Tettelin H."/>
            <person name="Glass J.I."/>
            <person name="Rusch D."/>
            <person name="Podicherti R."/>
            <person name="Tsui H.-C.T."/>
            <person name="Winkler M.E."/>
        </authorList>
    </citation>
    <scope>NUCLEOTIDE SEQUENCE</scope>
</reference>
<organism evidence="5">
    <name type="scientific">marine metagenome</name>
    <dbReference type="NCBI Taxonomy" id="408172"/>
    <lineage>
        <taxon>unclassified sequences</taxon>
        <taxon>metagenomes</taxon>
        <taxon>ecological metagenomes</taxon>
    </lineage>
</organism>
<dbReference type="InterPro" id="IPR002347">
    <property type="entry name" value="SDR_fam"/>
</dbReference>
<dbReference type="CDD" id="cd05233">
    <property type="entry name" value="SDR_c"/>
    <property type="match status" value="1"/>
</dbReference>
<accession>A0A381NF51</accession>
<name>A0A381NF51_9ZZZZ</name>
<dbReference type="Pfam" id="PF13561">
    <property type="entry name" value="adh_short_C2"/>
    <property type="match status" value="1"/>
</dbReference>
<dbReference type="PRINTS" id="PR00081">
    <property type="entry name" value="GDHRDH"/>
</dbReference>
<dbReference type="GO" id="GO:0016491">
    <property type="term" value="F:oxidoreductase activity"/>
    <property type="evidence" value="ECO:0007669"/>
    <property type="project" value="UniProtKB-KW"/>
</dbReference>
<gene>
    <name evidence="5" type="ORF">METZ01_LOCUS6035</name>
</gene>
<evidence type="ECO:0000313" key="5">
    <source>
        <dbReference type="EMBL" id="SUZ53181.1"/>
    </source>
</evidence>
<dbReference type="SMART" id="SM00822">
    <property type="entry name" value="PKS_KR"/>
    <property type="match status" value="1"/>
</dbReference>
<evidence type="ECO:0000259" key="4">
    <source>
        <dbReference type="SMART" id="SM00822"/>
    </source>
</evidence>
<dbReference type="PANTHER" id="PTHR24321:SF8">
    <property type="entry name" value="ESTRADIOL 17-BETA-DEHYDROGENASE 8-RELATED"/>
    <property type="match status" value="1"/>
</dbReference>
<dbReference type="EMBL" id="UINC01000318">
    <property type="protein sequence ID" value="SUZ53181.1"/>
    <property type="molecule type" value="Genomic_DNA"/>
</dbReference>
<comment type="similarity">
    <text evidence="1">Belongs to the short-chain dehydrogenases/reductases (SDR) family.</text>
</comment>
<evidence type="ECO:0000256" key="2">
    <source>
        <dbReference type="ARBA" id="ARBA00023002"/>
    </source>
</evidence>
<keyword evidence="2" id="KW-0560">Oxidoreductase</keyword>
<dbReference type="PRINTS" id="PR00080">
    <property type="entry name" value="SDRFAMILY"/>
</dbReference>
<dbReference type="InterPro" id="IPR036291">
    <property type="entry name" value="NAD(P)-bd_dom_sf"/>
</dbReference>
<dbReference type="NCBIfam" id="NF005559">
    <property type="entry name" value="PRK07231.1"/>
    <property type="match status" value="1"/>
</dbReference>
<proteinExistence type="inferred from homology"/>
<protein>
    <recommendedName>
        <fullName evidence="4">Ketoreductase domain-containing protein</fullName>
    </recommendedName>
</protein>
<dbReference type="FunFam" id="3.40.50.720:FF:000084">
    <property type="entry name" value="Short-chain dehydrogenase reductase"/>
    <property type="match status" value="1"/>
</dbReference>